<name>A0ACA9QRT1_9GLOM</name>
<dbReference type="Proteomes" id="UP000789702">
    <property type="component" value="Unassembled WGS sequence"/>
</dbReference>
<accession>A0ACA9QRT1</accession>
<sequence>GVWKSLSDLYNVNSEDNDVFKPQISSNDALQRYQLWQKAVEKSFGWA</sequence>
<evidence type="ECO:0000313" key="1">
    <source>
        <dbReference type="EMBL" id="CAG8764012.1"/>
    </source>
</evidence>
<proteinExistence type="predicted"/>
<protein>
    <submittedName>
        <fullName evidence="1">1587_t:CDS:1</fullName>
    </submittedName>
</protein>
<keyword evidence="2" id="KW-1185">Reference proteome</keyword>
<comment type="caution">
    <text evidence="1">The sequence shown here is derived from an EMBL/GenBank/DDBJ whole genome shotgun (WGS) entry which is preliminary data.</text>
</comment>
<gene>
    <name evidence="1" type="ORF">DHETER_LOCUS15452</name>
</gene>
<feature type="non-terminal residue" evidence="1">
    <location>
        <position position="1"/>
    </location>
</feature>
<evidence type="ECO:0000313" key="2">
    <source>
        <dbReference type="Proteomes" id="UP000789702"/>
    </source>
</evidence>
<dbReference type="EMBL" id="CAJVPU010052822">
    <property type="protein sequence ID" value="CAG8764012.1"/>
    <property type="molecule type" value="Genomic_DNA"/>
</dbReference>
<organism evidence="1 2">
    <name type="scientific">Dentiscutata heterogama</name>
    <dbReference type="NCBI Taxonomy" id="1316150"/>
    <lineage>
        <taxon>Eukaryota</taxon>
        <taxon>Fungi</taxon>
        <taxon>Fungi incertae sedis</taxon>
        <taxon>Mucoromycota</taxon>
        <taxon>Glomeromycotina</taxon>
        <taxon>Glomeromycetes</taxon>
        <taxon>Diversisporales</taxon>
        <taxon>Gigasporaceae</taxon>
        <taxon>Dentiscutata</taxon>
    </lineage>
</organism>
<reference evidence="1" key="1">
    <citation type="submission" date="2021-06" db="EMBL/GenBank/DDBJ databases">
        <authorList>
            <person name="Kallberg Y."/>
            <person name="Tangrot J."/>
            <person name="Rosling A."/>
        </authorList>
    </citation>
    <scope>NUCLEOTIDE SEQUENCE</scope>
    <source>
        <strain evidence="1">IL203A</strain>
    </source>
</reference>